<dbReference type="InterPro" id="IPR029058">
    <property type="entry name" value="AB_hydrolase_fold"/>
</dbReference>
<keyword evidence="6" id="KW-0325">Glycoprotein</keyword>
<dbReference type="SUPFAM" id="SSF53474">
    <property type="entry name" value="alpha/beta-Hydrolases"/>
    <property type="match status" value="1"/>
</dbReference>
<feature type="domain" description="AB hydrolase-1" evidence="7">
    <location>
        <begin position="9"/>
        <end position="131"/>
    </location>
</feature>
<dbReference type="InterPro" id="IPR000073">
    <property type="entry name" value="AB_hydrolase_1"/>
</dbReference>
<dbReference type="AlphaFoldDB" id="A0AAV5VWR9"/>
<dbReference type="EMBL" id="BTSY01000004">
    <property type="protein sequence ID" value="GMT22808.1"/>
    <property type="molecule type" value="Genomic_DNA"/>
</dbReference>
<evidence type="ECO:0000256" key="2">
    <source>
        <dbReference type="ARBA" id="ARBA00022729"/>
    </source>
</evidence>
<evidence type="ECO:0000313" key="8">
    <source>
        <dbReference type="EMBL" id="GMT22808.1"/>
    </source>
</evidence>
<feature type="non-terminal residue" evidence="8">
    <location>
        <position position="1"/>
    </location>
</feature>
<name>A0AAV5VWR9_9BILA</name>
<dbReference type="PANTHER" id="PTHR11005">
    <property type="entry name" value="LYSOSOMAL ACID LIPASE-RELATED"/>
    <property type="match status" value="1"/>
</dbReference>
<dbReference type="FunFam" id="3.40.50.1820:FF:000057">
    <property type="entry name" value="Lipase"/>
    <property type="match status" value="1"/>
</dbReference>
<protein>
    <recommendedName>
        <fullName evidence="7">AB hydrolase-1 domain-containing protein</fullName>
    </recommendedName>
</protein>
<evidence type="ECO:0000256" key="3">
    <source>
        <dbReference type="ARBA" id="ARBA00022801"/>
    </source>
</evidence>
<keyword evidence="5" id="KW-0443">Lipid metabolism</keyword>
<sequence length="342" mass="38603">NADSSCNRPPVLMAHGLAGGGAQFILNPPESSPAFILADAGFDVFILNHRGTTYGKRHQTLYPWNNKFWQFTLDEFAKYDTPACIDKVLELTGASGTYWVGHSQGTIVGFMTLAENPSYNAKVKGLFQVAPAGTAGYAKGFSRFGYFAYETLKWLPDVRLAFSSLKFTFRYSAKRFTLIAAHKICVAQIQVCKDYMHLLFGPTTKMFNISRAPVYLSHIPCGSSTWNFLHWAQMATHLKVEHMDHNPEENMRRYGQVTAPPYNYSLIDSPIYLYWSKNDWLATPEDVERVILKTVRKEVVKGGVELDDYNHIDYMVATNIADTVFKPIAETVRSLEKNMCSS</sequence>
<dbReference type="GO" id="GO:0016787">
    <property type="term" value="F:hydrolase activity"/>
    <property type="evidence" value="ECO:0007669"/>
    <property type="project" value="UniProtKB-KW"/>
</dbReference>
<keyword evidence="4" id="KW-0442">Lipid degradation</keyword>
<keyword evidence="2" id="KW-0732">Signal</keyword>
<evidence type="ECO:0000256" key="5">
    <source>
        <dbReference type="ARBA" id="ARBA00023098"/>
    </source>
</evidence>
<evidence type="ECO:0000256" key="4">
    <source>
        <dbReference type="ARBA" id="ARBA00022963"/>
    </source>
</evidence>
<dbReference type="Gene3D" id="3.40.50.1820">
    <property type="entry name" value="alpha/beta hydrolase"/>
    <property type="match status" value="1"/>
</dbReference>
<proteinExistence type="inferred from homology"/>
<reference evidence="8" key="1">
    <citation type="submission" date="2023-10" db="EMBL/GenBank/DDBJ databases">
        <title>Genome assembly of Pristionchus species.</title>
        <authorList>
            <person name="Yoshida K."/>
            <person name="Sommer R.J."/>
        </authorList>
    </citation>
    <scope>NUCLEOTIDE SEQUENCE</scope>
    <source>
        <strain evidence="8">RS5133</strain>
    </source>
</reference>
<gene>
    <name evidence="8" type="ORF">PFISCL1PPCAC_14105</name>
</gene>
<evidence type="ECO:0000259" key="7">
    <source>
        <dbReference type="Pfam" id="PF00561"/>
    </source>
</evidence>
<dbReference type="GO" id="GO:0016042">
    <property type="term" value="P:lipid catabolic process"/>
    <property type="evidence" value="ECO:0007669"/>
    <property type="project" value="UniProtKB-KW"/>
</dbReference>
<evidence type="ECO:0000256" key="1">
    <source>
        <dbReference type="ARBA" id="ARBA00010701"/>
    </source>
</evidence>
<organism evidence="8 9">
    <name type="scientific">Pristionchus fissidentatus</name>
    <dbReference type="NCBI Taxonomy" id="1538716"/>
    <lineage>
        <taxon>Eukaryota</taxon>
        <taxon>Metazoa</taxon>
        <taxon>Ecdysozoa</taxon>
        <taxon>Nematoda</taxon>
        <taxon>Chromadorea</taxon>
        <taxon>Rhabditida</taxon>
        <taxon>Rhabditina</taxon>
        <taxon>Diplogasteromorpha</taxon>
        <taxon>Diplogasteroidea</taxon>
        <taxon>Neodiplogasteridae</taxon>
        <taxon>Pristionchus</taxon>
    </lineage>
</organism>
<keyword evidence="3" id="KW-0378">Hydrolase</keyword>
<comment type="caution">
    <text evidence="8">The sequence shown here is derived from an EMBL/GenBank/DDBJ whole genome shotgun (WGS) entry which is preliminary data.</text>
</comment>
<keyword evidence="9" id="KW-1185">Reference proteome</keyword>
<evidence type="ECO:0000313" key="9">
    <source>
        <dbReference type="Proteomes" id="UP001432322"/>
    </source>
</evidence>
<comment type="similarity">
    <text evidence="1">Belongs to the AB hydrolase superfamily. Lipase family.</text>
</comment>
<evidence type="ECO:0000256" key="6">
    <source>
        <dbReference type="ARBA" id="ARBA00023180"/>
    </source>
</evidence>
<dbReference type="Pfam" id="PF00561">
    <property type="entry name" value="Abhydrolase_1"/>
    <property type="match status" value="1"/>
</dbReference>
<accession>A0AAV5VWR9</accession>
<dbReference type="Proteomes" id="UP001432322">
    <property type="component" value="Unassembled WGS sequence"/>
</dbReference>